<protein>
    <submittedName>
        <fullName evidence="1">Putative ovule protein</fullName>
    </submittedName>
</protein>
<organism evidence="1">
    <name type="scientific">Solanum chacoense</name>
    <name type="common">Chaco potato</name>
    <dbReference type="NCBI Taxonomy" id="4108"/>
    <lineage>
        <taxon>Eukaryota</taxon>
        <taxon>Viridiplantae</taxon>
        <taxon>Streptophyta</taxon>
        <taxon>Embryophyta</taxon>
        <taxon>Tracheophyta</taxon>
        <taxon>Spermatophyta</taxon>
        <taxon>Magnoliopsida</taxon>
        <taxon>eudicotyledons</taxon>
        <taxon>Gunneridae</taxon>
        <taxon>Pentapetalae</taxon>
        <taxon>asterids</taxon>
        <taxon>lamiids</taxon>
        <taxon>Solanales</taxon>
        <taxon>Solanaceae</taxon>
        <taxon>Solanoideae</taxon>
        <taxon>Solaneae</taxon>
        <taxon>Solanum</taxon>
    </lineage>
</organism>
<accession>A0A0V0HFL8</accession>
<name>A0A0V0HFL8_SOLCH</name>
<proteinExistence type="predicted"/>
<dbReference type="AlphaFoldDB" id="A0A0V0HFL8"/>
<evidence type="ECO:0000313" key="1">
    <source>
        <dbReference type="EMBL" id="JAP19044.1"/>
    </source>
</evidence>
<dbReference type="EMBL" id="GEDG01020532">
    <property type="protein sequence ID" value="JAP19044.1"/>
    <property type="molecule type" value="Transcribed_RNA"/>
</dbReference>
<reference evidence="1" key="1">
    <citation type="submission" date="2015-12" db="EMBL/GenBank/DDBJ databases">
        <title>Gene expression during late stages of embryo sac development: a critical building block for successful pollen-pistil interactions.</title>
        <authorList>
            <person name="Liu Y."/>
            <person name="Joly V."/>
            <person name="Sabar M."/>
            <person name="Matton D.P."/>
        </authorList>
    </citation>
    <scope>NUCLEOTIDE SEQUENCE</scope>
</reference>
<sequence length="63" mass="7627">MLWFMLLTIKILEQLFYHCFMSRSTYFFTKCLSIIKEFVHRSDLSPQVVQFCQIVVMKVEESL</sequence>